<evidence type="ECO:0000313" key="10">
    <source>
        <dbReference type="EMBL" id="GIG34674.1"/>
    </source>
</evidence>
<feature type="transmembrane region" description="Helical" evidence="7">
    <location>
        <begin position="269"/>
        <end position="290"/>
    </location>
</feature>
<keyword evidence="6 7" id="KW-0472">Membrane</keyword>
<dbReference type="InterPro" id="IPR000515">
    <property type="entry name" value="MetI-like"/>
</dbReference>
<feature type="transmembrane region" description="Helical" evidence="7">
    <location>
        <begin position="34"/>
        <end position="57"/>
    </location>
</feature>
<feature type="region of interest" description="Disordered" evidence="8">
    <location>
        <begin position="1"/>
        <end position="23"/>
    </location>
</feature>
<evidence type="ECO:0000256" key="1">
    <source>
        <dbReference type="ARBA" id="ARBA00004651"/>
    </source>
</evidence>
<evidence type="ECO:0000259" key="9">
    <source>
        <dbReference type="PROSITE" id="PS50928"/>
    </source>
</evidence>
<dbReference type="GO" id="GO:0005886">
    <property type="term" value="C:plasma membrane"/>
    <property type="evidence" value="ECO:0007669"/>
    <property type="project" value="UniProtKB-SubCell"/>
</dbReference>
<keyword evidence="5 7" id="KW-1133">Transmembrane helix</keyword>
<evidence type="ECO:0000256" key="3">
    <source>
        <dbReference type="ARBA" id="ARBA00022475"/>
    </source>
</evidence>
<dbReference type="PROSITE" id="PS50928">
    <property type="entry name" value="ABC_TM1"/>
    <property type="match status" value="1"/>
</dbReference>
<dbReference type="InterPro" id="IPR035906">
    <property type="entry name" value="MetI-like_sf"/>
</dbReference>
<accession>A0A919U412</accession>
<organism evidence="10 11">
    <name type="scientific">Cellulomonas pakistanensis</name>
    <dbReference type="NCBI Taxonomy" id="992287"/>
    <lineage>
        <taxon>Bacteria</taxon>
        <taxon>Bacillati</taxon>
        <taxon>Actinomycetota</taxon>
        <taxon>Actinomycetes</taxon>
        <taxon>Micrococcales</taxon>
        <taxon>Cellulomonadaceae</taxon>
        <taxon>Cellulomonas</taxon>
    </lineage>
</organism>
<keyword evidence="4 7" id="KW-0812">Transmembrane</keyword>
<keyword evidence="11" id="KW-1185">Reference proteome</keyword>
<reference evidence="10" key="1">
    <citation type="submission" date="2021-01" db="EMBL/GenBank/DDBJ databases">
        <title>Whole genome shotgun sequence of Cellulomonas pakistanensis NBRC 110800.</title>
        <authorList>
            <person name="Komaki H."/>
            <person name="Tamura T."/>
        </authorList>
    </citation>
    <scope>NUCLEOTIDE SEQUENCE</scope>
    <source>
        <strain evidence="10">NBRC 110800</strain>
    </source>
</reference>
<feature type="domain" description="ABC transmembrane type-1" evidence="9">
    <location>
        <begin position="102"/>
        <end position="291"/>
    </location>
</feature>
<evidence type="ECO:0000256" key="5">
    <source>
        <dbReference type="ARBA" id="ARBA00022989"/>
    </source>
</evidence>
<feature type="transmembrane region" description="Helical" evidence="7">
    <location>
        <begin position="167"/>
        <end position="184"/>
    </location>
</feature>
<feature type="transmembrane region" description="Helical" evidence="7">
    <location>
        <begin position="220"/>
        <end position="249"/>
    </location>
</feature>
<evidence type="ECO:0000256" key="7">
    <source>
        <dbReference type="RuleBase" id="RU363032"/>
    </source>
</evidence>
<gene>
    <name evidence="10" type="ORF">Cpa01nite_00550</name>
</gene>
<dbReference type="PANTHER" id="PTHR43386">
    <property type="entry name" value="OLIGOPEPTIDE TRANSPORT SYSTEM PERMEASE PROTEIN APPC"/>
    <property type="match status" value="1"/>
</dbReference>
<keyword evidence="3" id="KW-1003">Cell membrane</keyword>
<feature type="compositionally biased region" description="Basic and acidic residues" evidence="8">
    <location>
        <begin position="1"/>
        <end position="11"/>
    </location>
</feature>
<comment type="similarity">
    <text evidence="7">Belongs to the binding-protein-dependent transport system permease family.</text>
</comment>
<dbReference type="InterPro" id="IPR050366">
    <property type="entry name" value="BP-dependent_transpt_permease"/>
</dbReference>
<feature type="transmembrane region" description="Helical" evidence="7">
    <location>
        <begin position="102"/>
        <end position="129"/>
    </location>
</feature>
<dbReference type="Gene3D" id="1.10.3720.10">
    <property type="entry name" value="MetI-like"/>
    <property type="match status" value="1"/>
</dbReference>
<keyword evidence="2 7" id="KW-0813">Transport</keyword>
<dbReference type="GO" id="GO:0055085">
    <property type="term" value="P:transmembrane transport"/>
    <property type="evidence" value="ECO:0007669"/>
    <property type="project" value="InterPro"/>
</dbReference>
<evidence type="ECO:0000256" key="4">
    <source>
        <dbReference type="ARBA" id="ARBA00022692"/>
    </source>
</evidence>
<comment type="caution">
    <text evidence="10">The sequence shown here is derived from an EMBL/GenBank/DDBJ whole genome shotgun (WGS) entry which is preliminary data.</text>
</comment>
<evidence type="ECO:0000256" key="8">
    <source>
        <dbReference type="SAM" id="MobiDB-lite"/>
    </source>
</evidence>
<evidence type="ECO:0000256" key="2">
    <source>
        <dbReference type="ARBA" id="ARBA00022448"/>
    </source>
</evidence>
<dbReference type="Pfam" id="PF00528">
    <property type="entry name" value="BPD_transp_1"/>
    <property type="match status" value="1"/>
</dbReference>
<evidence type="ECO:0000256" key="6">
    <source>
        <dbReference type="ARBA" id="ARBA00023136"/>
    </source>
</evidence>
<dbReference type="PANTHER" id="PTHR43386:SF25">
    <property type="entry name" value="PEPTIDE ABC TRANSPORTER PERMEASE PROTEIN"/>
    <property type="match status" value="1"/>
</dbReference>
<dbReference type="CDD" id="cd06261">
    <property type="entry name" value="TM_PBP2"/>
    <property type="match status" value="1"/>
</dbReference>
<dbReference type="Proteomes" id="UP000642125">
    <property type="component" value="Unassembled WGS sequence"/>
</dbReference>
<feature type="transmembrane region" description="Helical" evidence="7">
    <location>
        <begin position="141"/>
        <end position="161"/>
    </location>
</feature>
<dbReference type="RefSeq" id="WP_203666730.1">
    <property type="nucleotide sequence ID" value="NZ_BONO01000001.1"/>
</dbReference>
<evidence type="ECO:0000313" key="11">
    <source>
        <dbReference type="Proteomes" id="UP000642125"/>
    </source>
</evidence>
<dbReference type="AlphaFoldDB" id="A0A919U412"/>
<dbReference type="EMBL" id="BONO01000001">
    <property type="protein sequence ID" value="GIG34674.1"/>
    <property type="molecule type" value="Genomic_DNA"/>
</dbReference>
<sequence>MTAVVAERRGAPDGGAGRAPGSAGARAAARAGRVLRGLGVPGVLAALAVLWMAVAVLRPDLLAPGDPNAIDARAAFTPPGADHWFGTDESGRDVYTRVVHGAAASLGIGAAATAIGVGAGLVLGFAAGLGPRWLDAGIGRVLEVLFALPTLVLALLLVAVLGAGVEASVLAVGAATAPGYARMLRARVRSVATSGYVEAARLEGHGRLTVLRRHVVPNTLWPLVSVATLGIGQAVVWVCALSFLGLGTLPPSPEWGAMLNAGRVYIDTAWWLTVFPGLAITATAASLTVLGRRIGAVAS</sequence>
<protein>
    <submittedName>
        <fullName evidence="10">ABC transporter permease</fullName>
    </submittedName>
</protein>
<proteinExistence type="inferred from homology"/>
<comment type="subcellular location">
    <subcellularLocation>
        <location evidence="1 7">Cell membrane</location>
        <topology evidence="1 7">Multi-pass membrane protein</topology>
    </subcellularLocation>
</comment>
<dbReference type="SUPFAM" id="SSF161098">
    <property type="entry name" value="MetI-like"/>
    <property type="match status" value="1"/>
</dbReference>
<name>A0A919U412_9CELL</name>